<evidence type="ECO:0000256" key="8">
    <source>
        <dbReference type="ARBA" id="ARBA00034811"/>
    </source>
</evidence>
<dbReference type="SMART" id="SM00382">
    <property type="entry name" value="AAA"/>
    <property type="match status" value="2"/>
</dbReference>
<gene>
    <name evidence="12" type="ORF">TSAR_001068</name>
</gene>
<dbReference type="GO" id="GO:0005829">
    <property type="term" value="C:cytosol"/>
    <property type="evidence" value="ECO:0007669"/>
    <property type="project" value="TreeGrafter"/>
</dbReference>
<keyword evidence="13" id="KW-1185">Reference proteome</keyword>
<evidence type="ECO:0000313" key="13">
    <source>
        <dbReference type="Proteomes" id="UP000215335"/>
    </source>
</evidence>
<evidence type="ECO:0000256" key="10">
    <source>
        <dbReference type="ARBA" id="ARBA00048778"/>
    </source>
</evidence>
<evidence type="ECO:0000256" key="1">
    <source>
        <dbReference type="ARBA" id="ARBA00004370"/>
    </source>
</evidence>
<evidence type="ECO:0000313" key="12">
    <source>
        <dbReference type="EMBL" id="OXU29339.1"/>
    </source>
</evidence>
<name>A0A232FFX6_9HYME</name>
<dbReference type="InterPro" id="IPR003593">
    <property type="entry name" value="AAA+_ATPase"/>
</dbReference>
<dbReference type="InterPro" id="IPR003959">
    <property type="entry name" value="ATPase_AAA_core"/>
</dbReference>
<evidence type="ECO:0000256" key="6">
    <source>
        <dbReference type="ARBA" id="ARBA00022840"/>
    </source>
</evidence>
<dbReference type="FunFam" id="3.40.50.300:FF:000109">
    <property type="entry name" value="Peroxisomal biogenesis factor 6"/>
    <property type="match status" value="1"/>
</dbReference>
<sequence>MNSIKDIIRLVIYQTKLTENFNSRSTYSLFYIYYVLNKLDHLLRSQLKLKCIPDDIFSFLVTKYGRCNGSYIDDNLYILCNSKTVDKSKDWFYLCSKISRKRYKVAVLFTDDVLENHAYISASMKLNISKRLGFENLEEPLIFLYPVQDESVSYATEIKISLISNPYDCTDDLISNLLHNFFIFPRYLRLYDIFGIDVKKYVPEVNYSTADCKMETLYFRINSLKINDEKKIIDGSFVIYGKTTLIQEANLNSYVPKKCMCDIPLDTEKQFLSSWPPVLKEPLQQLQACIAPFLQKRISIDVKPVFLIEGPSGSGKSRLIKTAAQSLGLHMVEADFTDVQSLTSAQTEAKLRIILHDAENCVPCLLLLRNIQIFGINSEGQNDERVLAAFGVEVKKLYSKKLTYPIVIIATSNESEIPIDSETTFVEKINIGHLEQNQKCEVLSWLIKSKNLKHQVDLHKIAKMCSDFVLADLEALVLHAIKNRFQRLKDFSKNDFIELTNDDFLHACEYMQSTFSDQIGAPRVPKVNWEDIGGLADLKTEIMRRIEMPLLNVPGLSRSGLLLYGPPGTGKTLLAKAVATECQLHFLSVKGPELLNMYVGQSEKNVRQVFERARAAAPCIIFFDELDSLAPNRGQSGDSGGVMDRVVSQLLAEMDGLESQGSVFIIAATNRPDLIDPALLRPGRFDKMLYVGIYSDTESQMGVLKALTRHFKLARGGKELEELVKELPDNLTGADLYSVCSNAWLRAVRRALTSQGSEKDKEEVKGEDVVVGLEDFVHASRDLVPSVSREEIIRYEKLREELSTR</sequence>
<dbReference type="GO" id="GO:0016887">
    <property type="term" value="F:ATP hydrolysis activity"/>
    <property type="evidence" value="ECO:0007669"/>
    <property type="project" value="InterPro"/>
</dbReference>
<evidence type="ECO:0000256" key="2">
    <source>
        <dbReference type="ARBA" id="ARBA00006914"/>
    </source>
</evidence>
<dbReference type="Gene3D" id="1.10.8.60">
    <property type="match status" value="2"/>
</dbReference>
<dbReference type="InterPro" id="IPR050168">
    <property type="entry name" value="AAA_ATPase_domain"/>
</dbReference>
<evidence type="ECO:0000256" key="4">
    <source>
        <dbReference type="ARBA" id="ARBA00022741"/>
    </source>
</evidence>
<dbReference type="PANTHER" id="PTHR23077">
    <property type="entry name" value="AAA-FAMILY ATPASE"/>
    <property type="match status" value="1"/>
</dbReference>
<dbReference type="GO" id="GO:0016558">
    <property type="term" value="P:protein import into peroxisome matrix"/>
    <property type="evidence" value="ECO:0007669"/>
    <property type="project" value="TreeGrafter"/>
</dbReference>
<keyword evidence="5" id="KW-0378">Hydrolase</keyword>
<dbReference type="GO" id="GO:0005524">
    <property type="term" value="F:ATP binding"/>
    <property type="evidence" value="ECO:0007669"/>
    <property type="project" value="UniProtKB-KW"/>
</dbReference>
<dbReference type="GO" id="GO:0005778">
    <property type="term" value="C:peroxisomal membrane"/>
    <property type="evidence" value="ECO:0007669"/>
    <property type="project" value="TreeGrafter"/>
</dbReference>
<dbReference type="InterPro" id="IPR027417">
    <property type="entry name" value="P-loop_NTPase"/>
</dbReference>
<dbReference type="AlphaFoldDB" id="A0A232FFX6"/>
<comment type="catalytic activity">
    <reaction evidence="10">
        <text>ATP + H2O = ADP + phosphate + H(+)</text>
        <dbReference type="Rhea" id="RHEA:13065"/>
        <dbReference type="ChEBI" id="CHEBI:15377"/>
        <dbReference type="ChEBI" id="CHEBI:15378"/>
        <dbReference type="ChEBI" id="CHEBI:30616"/>
        <dbReference type="ChEBI" id="CHEBI:43474"/>
        <dbReference type="ChEBI" id="CHEBI:456216"/>
    </reaction>
    <physiologicalReaction direction="left-to-right" evidence="10">
        <dbReference type="Rhea" id="RHEA:13066"/>
    </physiologicalReaction>
</comment>
<dbReference type="PROSITE" id="PS00674">
    <property type="entry name" value="AAA"/>
    <property type="match status" value="1"/>
</dbReference>
<comment type="similarity">
    <text evidence="2">Belongs to the AAA ATPase family.</text>
</comment>
<dbReference type="STRING" id="543379.A0A232FFX6"/>
<keyword evidence="4" id="KW-0547">Nucleotide-binding</keyword>
<comment type="caution">
    <text evidence="12">The sequence shown here is derived from an EMBL/GenBank/DDBJ whole genome shotgun (WGS) entry which is preliminary data.</text>
</comment>
<evidence type="ECO:0000259" key="11">
    <source>
        <dbReference type="SMART" id="SM00382"/>
    </source>
</evidence>
<evidence type="ECO:0000256" key="5">
    <source>
        <dbReference type="ARBA" id="ARBA00022801"/>
    </source>
</evidence>
<dbReference type="PANTHER" id="PTHR23077:SF9">
    <property type="entry name" value="PEROXISOMAL ATPASE PEX6"/>
    <property type="match status" value="1"/>
</dbReference>
<evidence type="ECO:0000256" key="7">
    <source>
        <dbReference type="ARBA" id="ARBA00023136"/>
    </source>
</evidence>
<keyword evidence="7" id="KW-0472">Membrane</keyword>
<evidence type="ECO:0000256" key="3">
    <source>
        <dbReference type="ARBA" id="ARBA00022593"/>
    </source>
</evidence>
<evidence type="ECO:0000256" key="9">
    <source>
        <dbReference type="ARBA" id="ARBA00034920"/>
    </source>
</evidence>
<organism evidence="12 13">
    <name type="scientific">Trichomalopsis sarcophagae</name>
    <dbReference type="NCBI Taxonomy" id="543379"/>
    <lineage>
        <taxon>Eukaryota</taxon>
        <taxon>Metazoa</taxon>
        <taxon>Ecdysozoa</taxon>
        <taxon>Arthropoda</taxon>
        <taxon>Hexapoda</taxon>
        <taxon>Insecta</taxon>
        <taxon>Pterygota</taxon>
        <taxon>Neoptera</taxon>
        <taxon>Endopterygota</taxon>
        <taxon>Hymenoptera</taxon>
        <taxon>Apocrita</taxon>
        <taxon>Proctotrupomorpha</taxon>
        <taxon>Chalcidoidea</taxon>
        <taxon>Pteromalidae</taxon>
        <taxon>Pteromalinae</taxon>
        <taxon>Trichomalopsis</taxon>
    </lineage>
</organism>
<keyword evidence="3" id="KW-0962">Peroxisome biogenesis</keyword>
<reference evidence="12 13" key="1">
    <citation type="journal article" date="2017" name="Curr. Biol.">
        <title>The Evolution of Venom by Co-option of Single-Copy Genes.</title>
        <authorList>
            <person name="Martinson E.O."/>
            <person name="Mrinalini"/>
            <person name="Kelkar Y.D."/>
            <person name="Chang C.H."/>
            <person name="Werren J.H."/>
        </authorList>
    </citation>
    <scope>NUCLEOTIDE SEQUENCE [LARGE SCALE GENOMIC DNA]</scope>
    <source>
        <strain evidence="12 13">Alberta</strain>
        <tissue evidence="12">Whole body</tissue>
    </source>
</reference>
<dbReference type="Proteomes" id="UP000215335">
    <property type="component" value="Unassembled WGS sequence"/>
</dbReference>
<dbReference type="InterPro" id="IPR047533">
    <property type="entry name" value="RecA-like_PEX6_r2"/>
</dbReference>
<keyword evidence="6" id="KW-0067">ATP-binding</keyword>
<protein>
    <recommendedName>
        <fullName evidence="8">Peroxisomal ATPase PEX6</fullName>
    </recommendedName>
    <alternativeName>
        <fullName evidence="9">Peroxin-6</fullName>
    </alternativeName>
</protein>
<proteinExistence type="inferred from homology"/>
<accession>A0A232FFX6</accession>
<dbReference type="Pfam" id="PF00004">
    <property type="entry name" value="AAA"/>
    <property type="match status" value="2"/>
</dbReference>
<dbReference type="Gene3D" id="3.40.50.300">
    <property type="entry name" value="P-loop containing nucleotide triphosphate hydrolases"/>
    <property type="match status" value="2"/>
</dbReference>
<dbReference type="CDD" id="cd19527">
    <property type="entry name" value="RecA-like_PEX6_r2"/>
    <property type="match status" value="1"/>
</dbReference>
<feature type="domain" description="AAA+ ATPase" evidence="11">
    <location>
        <begin position="302"/>
        <end position="435"/>
    </location>
</feature>
<dbReference type="InterPro" id="IPR003960">
    <property type="entry name" value="ATPase_AAA_CS"/>
</dbReference>
<feature type="domain" description="AAA+ ATPase" evidence="11">
    <location>
        <begin position="557"/>
        <end position="695"/>
    </location>
</feature>
<dbReference type="SUPFAM" id="SSF52540">
    <property type="entry name" value="P-loop containing nucleoside triphosphate hydrolases"/>
    <property type="match status" value="2"/>
</dbReference>
<dbReference type="OrthoDB" id="2187at2759"/>
<comment type="subcellular location">
    <subcellularLocation>
        <location evidence="1">Membrane</location>
    </subcellularLocation>
</comment>
<dbReference type="EMBL" id="NNAY01000305">
    <property type="protein sequence ID" value="OXU29339.1"/>
    <property type="molecule type" value="Genomic_DNA"/>
</dbReference>